<dbReference type="KEGG" id="nvn:NVIE_018820"/>
<gene>
    <name evidence="1" type="ORF">NVIE_018820</name>
</gene>
<sequence>MIWLSDEGDSDYDIIARALGHLAKRLESLKTDELVKIGNGVMIKDLDAHADRCNQLRQKFIDKTAENLIRYNLGLICNALAVYHKDLESSKKALSNNLFGGQQDIANFELKHLDKEMRDVAYLLDYYKKKGSS</sequence>
<evidence type="ECO:0000313" key="1">
    <source>
        <dbReference type="EMBL" id="AIC16143.1"/>
    </source>
</evidence>
<accession>A0A060HKX6</accession>
<dbReference type="HOGENOM" id="CLU_1902006_0_0_2"/>
<organism evidence="1 2">
    <name type="scientific">Nitrososphaera viennensis EN76</name>
    <dbReference type="NCBI Taxonomy" id="926571"/>
    <lineage>
        <taxon>Archaea</taxon>
        <taxon>Nitrososphaerota</taxon>
        <taxon>Nitrososphaeria</taxon>
        <taxon>Nitrososphaerales</taxon>
        <taxon>Nitrososphaeraceae</taxon>
        <taxon>Nitrososphaera</taxon>
    </lineage>
</organism>
<proteinExistence type="predicted"/>
<reference evidence="1 2" key="1">
    <citation type="journal article" date="2014" name="Int. J. Syst. Evol. Microbiol.">
        <title>Nitrososphaera viennensis gen. nov., sp. nov., an aerobic and mesophilic, ammonia-oxidizing archaeon from soil and a member of the archaeal phylum Thaumarchaeota.</title>
        <authorList>
            <person name="Stieglmeier M."/>
            <person name="Klingl A."/>
            <person name="Alves R.J."/>
            <person name="Rittmann S.K."/>
            <person name="Melcher M."/>
            <person name="Leisch N."/>
            <person name="Schleper C."/>
        </authorList>
    </citation>
    <scope>NUCLEOTIDE SEQUENCE [LARGE SCALE GENOMIC DNA]</scope>
    <source>
        <strain evidence="1">EN76</strain>
    </source>
</reference>
<name>A0A060HKX6_9ARCH</name>
<dbReference type="EMBL" id="CP007536">
    <property type="protein sequence ID" value="AIC16143.1"/>
    <property type="molecule type" value="Genomic_DNA"/>
</dbReference>
<dbReference type="Proteomes" id="UP000027093">
    <property type="component" value="Chromosome"/>
</dbReference>
<dbReference type="AlphaFoldDB" id="A0A060HKX6"/>
<keyword evidence="2" id="KW-1185">Reference proteome</keyword>
<protein>
    <submittedName>
        <fullName evidence="1">Uncharacterized protein</fullName>
    </submittedName>
</protein>
<dbReference type="STRING" id="926571.NVIE_018820"/>
<evidence type="ECO:0000313" key="2">
    <source>
        <dbReference type="Proteomes" id="UP000027093"/>
    </source>
</evidence>